<sequence>MRQSTKKFKPNPSITSRRSIRSSSIRDIIGDRRFNHQFSHINTHGAEGIKKVKRMKVGDGETDDLPNMGRKASSSQCEAAEDPRKIPNVQKESFKHATSSLPVEKEQDHARYAFLTPVIGSKNSDAYNVLGSVEKVTPGEYNWLSPSMGSKTKTSGNKEVFSMKREKLRQLVADKSLYDVNEVSSKGFDLVSVLMSRILPKDHKNNCTDETNSKYKLTIKNHEANKRKFIEYLDDDIPNLEWNPKDHSEAYKRNLISYMDDDIPKSSEYDYKRKWSESQDISYLDDGFPRSLEWDPTCHNTEDGFKFSKIVLSLKDHQGLYFDNEPKLLGYPQPLLLGWEDKSEKDEFQTTFSTSLTSQDDDDDDDDCQLFMPIERHLKEDLSIIPYTPKHAVTWLNEKQECGSESFMFLFRSPVQDFFHLSDENGNNFLCGSDDFLEGKVKSYMERFLDDKDFDHPLLLRDSRENEF</sequence>
<evidence type="ECO:0000313" key="2">
    <source>
        <dbReference type="Proteomes" id="UP001055811"/>
    </source>
</evidence>
<evidence type="ECO:0000313" key="1">
    <source>
        <dbReference type="EMBL" id="KAI3782923.1"/>
    </source>
</evidence>
<organism evidence="1 2">
    <name type="scientific">Cichorium intybus</name>
    <name type="common">Chicory</name>
    <dbReference type="NCBI Taxonomy" id="13427"/>
    <lineage>
        <taxon>Eukaryota</taxon>
        <taxon>Viridiplantae</taxon>
        <taxon>Streptophyta</taxon>
        <taxon>Embryophyta</taxon>
        <taxon>Tracheophyta</taxon>
        <taxon>Spermatophyta</taxon>
        <taxon>Magnoliopsida</taxon>
        <taxon>eudicotyledons</taxon>
        <taxon>Gunneridae</taxon>
        <taxon>Pentapetalae</taxon>
        <taxon>asterids</taxon>
        <taxon>campanulids</taxon>
        <taxon>Asterales</taxon>
        <taxon>Asteraceae</taxon>
        <taxon>Cichorioideae</taxon>
        <taxon>Cichorieae</taxon>
        <taxon>Cichoriinae</taxon>
        <taxon>Cichorium</taxon>
    </lineage>
</organism>
<name>A0ACB9GIC3_CICIN</name>
<keyword evidence="2" id="KW-1185">Reference proteome</keyword>
<reference evidence="1 2" key="2">
    <citation type="journal article" date="2022" name="Mol. Ecol. Resour.">
        <title>The genomes of chicory, endive, great burdock and yacon provide insights into Asteraceae paleo-polyploidization history and plant inulin production.</title>
        <authorList>
            <person name="Fan W."/>
            <person name="Wang S."/>
            <person name="Wang H."/>
            <person name="Wang A."/>
            <person name="Jiang F."/>
            <person name="Liu H."/>
            <person name="Zhao H."/>
            <person name="Xu D."/>
            <person name="Zhang Y."/>
        </authorList>
    </citation>
    <scope>NUCLEOTIDE SEQUENCE [LARGE SCALE GENOMIC DNA]</scope>
    <source>
        <strain evidence="2">cv. Punajuju</strain>
        <tissue evidence="1">Leaves</tissue>
    </source>
</reference>
<dbReference type="EMBL" id="CM042010">
    <property type="protein sequence ID" value="KAI3782923.1"/>
    <property type="molecule type" value="Genomic_DNA"/>
</dbReference>
<dbReference type="Proteomes" id="UP001055811">
    <property type="component" value="Linkage Group LG02"/>
</dbReference>
<comment type="caution">
    <text evidence="1">The sequence shown here is derived from an EMBL/GenBank/DDBJ whole genome shotgun (WGS) entry which is preliminary data.</text>
</comment>
<protein>
    <submittedName>
        <fullName evidence="1">Uncharacterized protein</fullName>
    </submittedName>
</protein>
<proteinExistence type="predicted"/>
<reference evidence="2" key="1">
    <citation type="journal article" date="2022" name="Mol. Ecol. Resour.">
        <title>The genomes of chicory, endive, great burdock and yacon provide insights into Asteraceae palaeo-polyploidization history and plant inulin production.</title>
        <authorList>
            <person name="Fan W."/>
            <person name="Wang S."/>
            <person name="Wang H."/>
            <person name="Wang A."/>
            <person name="Jiang F."/>
            <person name="Liu H."/>
            <person name="Zhao H."/>
            <person name="Xu D."/>
            <person name="Zhang Y."/>
        </authorList>
    </citation>
    <scope>NUCLEOTIDE SEQUENCE [LARGE SCALE GENOMIC DNA]</scope>
    <source>
        <strain evidence="2">cv. Punajuju</strain>
    </source>
</reference>
<accession>A0ACB9GIC3</accession>
<gene>
    <name evidence="1" type="ORF">L2E82_12982</name>
</gene>